<accession>A0A1W0A0H2</accession>
<feature type="non-terminal residue" evidence="1">
    <location>
        <position position="532"/>
    </location>
</feature>
<protein>
    <submittedName>
        <fullName evidence="1">Pyridoxal-dependent decarboxylase</fullName>
    </submittedName>
</protein>
<evidence type="ECO:0000313" key="2">
    <source>
        <dbReference type="Proteomes" id="UP000243217"/>
    </source>
</evidence>
<evidence type="ECO:0000313" key="1">
    <source>
        <dbReference type="EMBL" id="OQS03520.1"/>
    </source>
</evidence>
<sequence>MTQGRMLRRSVELYRPELLPLFLSFHKSETQHKWEIQNMADAVKLSTFLHSKMLLSPELNRNSPCYIARRIVQQYIKLKYIATFPAHEIDEYAAIGDQEYDEVCMVHHLLHNANSTTDMENVYRLASMLGISHHGDSWNDIMNFVRCALPFAEQTESLLIRGSDDRSVLDTTTKTNKYNTSTIPCAVQQQAWISRASCTSSSVSLEAYTLCEHIRQELLLASLSINNQNIREVFDIKMQSIRLRVADCLGLRGLYDDGAFECIISPSGTDAELIATSVALARLQSIASASNNGTLTLIDTAQGETGSGSVAASNGKHFSKLSPSGDIVEPGKHLRGFPSTKANCIQIPARQDDGAIQNADEIVRQSVVDALTTSPTAEQNVVLLHVVMGSKTGLSCPSLQLVDELTSTYPERLIVVVDACQMRLDNLSLAEYISRGFLILVTGSKFFAGVPFCGGVLAPTRHVDELESSNATICLPVGYGDYFSKYEIPSNMVNTRSRFPSRMNVGLLLRWETALVNMELYSSIPSTMIGEI</sequence>
<name>A0A1W0A0H2_9STRA</name>
<dbReference type="EMBL" id="JNBS01000860">
    <property type="protein sequence ID" value="OQS03520.1"/>
    <property type="molecule type" value="Genomic_DNA"/>
</dbReference>
<dbReference type="AlphaFoldDB" id="A0A1W0A0H2"/>
<dbReference type="OrthoDB" id="5034579at2759"/>
<reference evidence="1 2" key="1">
    <citation type="journal article" date="2014" name="Genome Biol. Evol.">
        <title>The secreted proteins of Achlya hypogyna and Thraustotheca clavata identify the ancestral oomycete secretome and reveal gene acquisitions by horizontal gene transfer.</title>
        <authorList>
            <person name="Misner I."/>
            <person name="Blouin N."/>
            <person name="Leonard G."/>
            <person name="Richards T.A."/>
            <person name="Lane C.E."/>
        </authorList>
    </citation>
    <scope>NUCLEOTIDE SEQUENCE [LARGE SCALE GENOMIC DNA]</scope>
    <source>
        <strain evidence="1 2">ATCC 34112</strain>
    </source>
</reference>
<gene>
    <name evidence="1" type="ORF">THRCLA_04167</name>
</gene>
<comment type="caution">
    <text evidence="1">The sequence shown here is derived from an EMBL/GenBank/DDBJ whole genome shotgun (WGS) entry which is preliminary data.</text>
</comment>
<organism evidence="1 2">
    <name type="scientific">Thraustotheca clavata</name>
    <dbReference type="NCBI Taxonomy" id="74557"/>
    <lineage>
        <taxon>Eukaryota</taxon>
        <taxon>Sar</taxon>
        <taxon>Stramenopiles</taxon>
        <taxon>Oomycota</taxon>
        <taxon>Saprolegniomycetes</taxon>
        <taxon>Saprolegniales</taxon>
        <taxon>Achlyaceae</taxon>
        <taxon>Thraustotheca</taxon>
    </lineage>
</organism>
<keyword evidence="2" id="KW-1185">Reference proteome</keyword>
<proteinExistence type="predicted"/>
<dbReference type="Proteomes" id="UP000243217">
    <property type="component" value="Unassembled WGS sequence"/>
</dbReference>